<feature type="chain" id="PRO_5038053207" evidence="2">
    <location>
        <begin position="28"/>
        <end position="1292"/>
    </location>
</feature>
<dbReference type="InterPro" id="IPR011050">
    <property type="entry name" value="Pectin_lyase_fold/virulence"/>
</dbReference>
<sequence length="1292" mass="130420">MKPKSSLRSRLLQTTAILILFSGFTHAGEITVNSAVTDLVVNTGDSVWFDSTNTNAAISLATINSVAPATGPLPGWAHTQNSFVKYNGTQVLEIPSGEKVVGAANLSSATASSIYNDSLAATTSASNQSIGWVETTRDFLISNGATLNVANSGLMFSSDSHYVKVGTGSGFVTSSSGALALVANGGAGDYRVNDVVIKDFNGTTPLKVIKAGPDHLYLGATNTYTGGTWVNNGRLQANNAGALGTGTARVANTNGQIWLTGGGTYANAFEIVGNGWSESVGQLGALRLNNGVTLSGPVTLTGAARVAVSPNSTATITGALTGTAALEMGYAPFDVSGTLNLNGNASGYTGLLTISRGRLNVNTTLGGSVNVTDARTLGGTGTINGNLTVGTTAGATLALTPGSPLKVLGTATLNGPNKLTISTLPANGTYPVLNYGTLVNPSNLSIDNTLYRKTLAVDTSAPGVIAVTVSGSGLPLTWTGATNGNWDLNAGANWSAGAGNITFLQGDDVLFDETATAKTVTILGLLQPGSVTFNNSSTYTINCAAGNGITGPTGITKNGTGTVVLGGIGNAFTGPVQINAGIIKLNNWEPLGFTSGVTVVAGAAVDFNGNTPRTAGRIADYTIEGNGVDGLGALTNTGGDVNENSGVRNVTLTGDASVNGNTGRLDIGFGSGTGGITTGNNHTLTLNAGRGIGVHGNASGSPIHYVVASGRVWAQTSNNALGGTTGTVLVKSGARLGMWTGLTVPTPVTIENGGGLYAEGGGNGTWTGPISLSGAVTFDAGPNTVTVTGPVTGNASLTKTGAQTVTVAQPGYTGDTTVTAGTLSLGAATLADGSIVTIGGSAKLGLTHGQADTVGALFIGGVAMAPGTYGATGSGATNIDNTHFSGTGRLSVTTVATRAAIMEWRAEDWAGTGVWTDAISSEPATIGAGTPTVGSGTIQSKPVSTVQFNGSSGFASDSSSLLGNLKEFTVTAVIKVGATPGTGAGPDANAYQYNMITGFELGGANQGEFQFGFSSANTLNGAVACGGDFFVKGGAVTADEWKTVTMVVDQNPSGTDATKYTIETFINGVSQGKSSALTYATSSPGDAIRNSPFGIGYNVVNGADRRFFNGEIARLRFDKIALAPAQIAEDAANFMGLTADPYATWTNSYPGLVNPADKLKDADPDHDGLNNLHEFAFGGSPVSGATNLRIVSRMAMVNGNRMLTLTVPVRSGANFAGGPTATISGITYNIQASLDLIDWTSIPAAEVPVADRQPLMDAAVPAPAGYSNRFFYIPNSEANPMFFLRATVTEAQ</sequence>
<dbReference type="Pfam" id="PF12951">
    <property type="entry name" value="PATR"/>
    <property type="match status" value="4"/>
</dbReference>
<evidence type="ECO:0000256" key="1">
    <source>
        <dbReference type="ARBA" id="ARBA00022729"/>
    </source>
</evidence>
<name>A0A975J387_9BACT</name>
<keyword evidence="1 2" id="KW-0732">Signal</keyword>
<dbReference type="InterPro" id="IPR013425">
    <property type="entry name" value="Autotrns_rpt"/>
</dbReference>
<evidence type="ECO:0000313" key="3">
    <source>
        <dbReference type="EMBL" id="QUE53176.1"/>
    </source>
</evidence>
<dbReference type="SUPFAM" id="SSF49899">
    <property type="entry name" value="Concanavalin A-like lectins/glucanases"/>
    <property type="match status" value="1"/>
</dbReference>
<dbReference type="RefSeq" id="WP_211634520.1">
    <property type="nucleotide sequence ID" value="NZ_CP073100.1"/>
</dbReference>
<evidence type="ECO:0000256" key="2">
    <source>
        <dbReference type="SAM" id="SignalP"/>
    </source>
</evidence>
<accession>A0A975J387</accession>
<dbReference type="Gene3D" id="2.60.120.200">
    <property type="match status" value="1"/>
</dbReference>
<evidence type="ECO:0000313" key="4">
    <source>
        <dbReference type="Proteomes" id="UP000676169"/>
    </source>
</evidence>
<dbReference type="KEGG" id="lamb:KBB96_09810"/>
<protein>
    <submittedName>
        <fullName evidence="3">Autotransporter-associated beta strand repeat-containing protein</fullName>
    </submittedName>
</protein>
<feature type="signal peptide" evidence="2">
    <location>
        <begin position="1"/>
        <end position="27"/>
    </location>
</feature>
<dbReference type="NCBIfam" id="TIGR02601">
    <property type="entry name" value="autotrns_rpt"/>
    <property type="match status" value="3"/>
</dbReference>
<keyword evidence="4" id="KW-1185">Reference proteome</keyword>
<dbReference type="EMBL" id="CP073100">
    <property type="protein sequence ID" value="QUE53176.1"/>
    <property type="molecule type" value="Genomic_DNA"/>
</dbReference>
<proteinExistence type="predicted"/>
<dbReference type="Proteomes" id="UP000676169">
    <property type="component" value="Chromosome"/>
</dbReference>
<dbReference type="SUPFAM" id="SSF51126">
    <property type="entry name" value="Pectin lyase-like"/>
    <property type="match status" value="1"/>
</dbReference>
<dbReference type="InterPro" id="IPR013320">
    <property type="entry name" value="ConA-like_dom_sf"/>
</dbReference>
<reference evidence="3" key="1">
    <citation type="submission" date="2021-04" db="EMBL/GenBank/DDBJ databases">
        <title>Luteolibacter sp. 32A isolated from the skin of an Anderson's salamander (Ambystoma andersonii).</title>
        <authorList>
            <person name="Spergser J."/>
            <person name="Busse H.-J."/>
        </authorList>
    </citation>
    <scope>NUCLEOTIDE SEQUENCE</scope>
    <source>
        <strain evidence="3">32A</strain>
    </source>
</reference>
<organism evidence="3 4">
    <name type="scientific">Luteolibacter ambystomatis</name>
    <dbReference type="NCBI Taxonomy" id="2824561"/>
    <lineage>
        <taxon>Bacteria</taxon>
        <taxon>Pseudomonadati</taxon>
        <taxon>Verrucomicrobiota</taxon>
        <taxon>Verrucomicrobiia</taxon>
        <taxon>Verrucomicrobiales</taxon>
        <taxon>Verrucomicrobiaceae</taxon>
        <taxon>Luteolibacter</taxon>
    </lineage>
</organism>
<gene>
    <name evidence="3" type="ORF">KBB96_09810</name>
</gene>